<gene>
    <name evidence="2" type="ORF">GCM10008023_21100</name>
</gene>
<keyword evidence="3" id="KW-1185">Reference proteome</keyword>
<dbReference type="Proteomes" id="UP000652430">
    <property type="component" value="Unassembled WGS sequence"/>
</dbReference>
<feature type="compositionally biased region" description="Basic residues" evidence="1">
    <location>
        <begin position="7"/>
        <end position="19"/>
    </location>
</feature>
<feature type="compositionally biased region" description="Basic and acidic residues" evidence="1">
    <location>
        <begin position="872"/>
        <end position="883"/>
    </location>
</feature>
<proteinExistence type="predicted"/>
<protein>
    <recommendedName>
        <fullName evidence="4">MobA/MobL protein domain-containing protein</fullName>
    </recommendedName>
</protein>
<feature type="region of interest" description="Disordered" evidence="1">
    <location>
        <begin position="452"/>
        <end position="483"/>
    </location>
</feature>
<dbReference type="EMBL" id="BNAQ01000002">
    <property type="protein sequence ID" value="GHH16744.1"/>
    <property type="molecule type" value="Genomic_DNA"/>
</dbReference>
<name>A0ABQ3LI36_9SPHN</name>
<feature type="compositionally biased region" description="Basic residues" evidence="1">
    <location>
        <begin position="893"/>
        <end position="907"/>
    </location>
</feature>
<dbReference type="Gene3D" id="3.30.930.30">
    <property type="match status" value="1"/>
</dbReference>
<evidence type="ECO:0000256" key="1">
    <source>
        <dbReference type="SAM" id="MobiDB-lite"/>
    </source>
</evidence>
<organism evidence="2 3">
    <name type="scientific">Sphingomonas glacialis</name>
    <dbReference type="NCBI Taxonomy" id="658225"/>
    <lineage>
        <taxon>Bacteria</taxon>
        <taxon>Pseudomonadati</taxon>
        <taxon>Pseudomonadota</taxon>
        <taxon>Alphaproteobacteria</taxon>
        <taxon>Sphingomonadales</taxon>
        <taxon>Sphingomonadaceae</taxon>
        <taxon>Sphingomonas</taxon>
    </lineage>
</organism>
<evidence type="ECO:0008006" key="4">
    <source>
        <dbReference type="Google" id="ProtNLM"/>
    </source>
</evidence>
<comment type="caution">
    <text evidence="2">The sequence shown here is derived from an EMBL/GenBank/DDBJ whole genome shotgun (WGS) entry which is preliminary data.</text>
</comment>
<sequence length="907" mass="100891">MRDKRFCKTQARRPSRRSHPPAPLPAPLPAQLSKPAFNIGDVLIDATPERLRQQFGRCENAERAMLRDMRIEQNRLAAITRSDRAMRRHIIATAKLERELEGVTVRLTAHVHEKKKPVPANRRKREDIPPTRRLPRMGIVILDRAGRRGILVQMTSVGANDTRYRPGCARLHLNYIWAENAVERLSSGGLSRCSNMGPTPELVAAAMDLKEDVARASRANANIEIRVIVRLPKDISPDARFSIVHQVCEEFFGRHGLPYAAAVHPPDPHSDERNYHAHIQAGFRPMRYAGGSDWEVATELRTDLSRPIGIRLLRAVVADTMTQVSREEGRHHIYTSLSMQERGLSLKPTKKVGREQTEAYRRGEYVGVVEENIRIIADNLKRYAALRLRWFKEKLAMPPRPIEVTVPVLKSEVLKAVSRPVELAGPTAKKRRPLARPDIVAIPVSKSVNGARRALPRPAIKRQSDRVKRTPGSAEATPPRPFFDAKHSLATLDTGSSSLADTKVAVRAPARAQVPRPSTPIVPFDIELDGASRSNTGRKMAGPMLPAPPAQRPDDAGVRDAMLLIQLRQAQQKERAKLAARRKKLLDRSLFHKGDHGNPTPEYAAFLLAIREDPTVLRWELDTKGKRHAPVFAGGDQALGDRFALYMQHPAVRSQVGELLETVYEPGAAWPSEISNGMWRYDAGRYGARGAAAARAGWTQGDALFREMIAPSDTSPILSQVDNIVVPDIRQVLGWSDANLMRLLHPGAQEMLTIAYREQQEERVECLASVAQSVTEIERKLAPAGGGSVRAVVVPVTMPASLTAMFSRWRDEADFYLDTAPNSEAGKAAVTRKKRCDDLYLRALQAAQDCGDHPAVLHELIDRAAAVKPITKRAEDVKKDQKRSSGSAFSKTSRTRGNLRSRGRTKH</sequence>
<reference evidence="3" key="1">
    <citation type="journal article" date="2019" name="Int. J. Syst. Evol. Microbiol.">
        <title>The Global Catalogue of Microorganisms (GCM) 10K type strain sequencing project: providing services to taxonomists for standard genome sequencing and annotation.</title>
        <authorList>
            <consortium name="The Broad Institute Genomics Platform"/>
            <consortium name="The Broad Institute Genome Sequencing Center for Infectious Disease"/>
            <person name="Wu L."/>
            <person name="Ma J."/>
        </authorList>
    </citation>
    <scope>NUCLEOTIDE SEQUENCE [LARGE SCALE GENOMIC DNA]</scope>
    <source>
        <strain evidence="3">CGMCC 1.8957</strain>
    </source>
</reference>
<evidence type="ECO:0000313" key="3">
    <source>
        <dbReference type="Proteomes" id="UP000652430"/>
    </source>
</evidence>
<accession>A0ABQ3LI36</accession>
<feature type="region of interest" description="Disordered" evidence="1">
    <location>
        <begin position="1"/>
        <end position="30"/>
    </location>
</feature>
<feature type="region of interest" description="Disordered" evidence="1">
    <location>
        <begin position="872"/>
        <end position="907"/>
    </location>
</feature>
<evidence type="ECO:0000313" key="2">
    <source>
        <dbReference type="EMBL" id="GHH16744.1"/>
    </source>
</evidence>